<proteinExistence type="inferred from homology"/>
<dbReference type="AlphaFoldDB" id="A0A9X2YML8"/>
<organism evidence="6 7">
    <name type="scientific">Mycobacterium yunnanensis</name>
    <dbReference type="NCBI Taxonomy" id="368477"/>
    <lineage>
        <taxon>Bacteria</taxon>
        <taxon>Bacillati</taxon>
        <taxon>Actinomycetota</taxon>
        <taxon>Actinomycetes</taxon>
        <taxon>Mycobacteriales</taxon>
        <taxon>Mycobacteriaceae</taxon>
        <taxon>Mycobacterium</taxon>
    </lineage>
</organism>
<feature type="domain" description="HTH lysR-type" evidence="5">
    <location>
        <begin position="9"/>
        <end position="66"/>
    </location>
</feature>
<dbReference type="PROSITE" id="PS50931">
    <property type="entry name" value="HTH_LYSR"/>
    <property type="match status" value="1"/>
</dbReference>
<dbReference type="SUPFAM" id="SSF46785">
    <property type="entry name" value="Winged helix' DNA-binding domain"/>
    <property type="match status" value="1"/>
</dbReference>
<comment type="caution">
    <text evidence="6">The sequence shown here is derived from an EMBL/GenBank/DDBJ whole genome shotgun (WGS) entry which is preliminary data.</text>
</comment>
<evidence type="ECO:0000259" key="5">
    <source>
        <dbReference type="PROSITE" id="PS50931"/>
    </source>
</evidence>
<evidence type="ECO:0000313" key="6">
    <source>
        <dbReference type="EMBL" id="MCV7422172.1"/>
    </source>
</evidence>
<dbReference type="SUPFAM" id="SSF53850">
    <property type="entry name" value="Periplasmic binding protein-like II"/>
    <property type="match status" value="1"/>
</dbReference>
<dbReference type="EMBL" id="JACKVK010000008">
    <property type="protein sequence ID" value="MCV7422172.1"/>
    <property type="molecule type" value="Genomic_DNA"/>
</dbReference>
<reference evidence="6" key="2">
    <citation type="journal article" date="2022" name="BMC Genomics">
        <title>Comparative genome analysis of mycobacteria focusing on tRNA and non-coding RNA.</title>
        <authorList>
            <person name="Behra P.R.K."/>
            <person name="Pettersson B.M.F."/>
            <person name="Ramesh M."/>
            <person name="Das S."/>
            <person name="Dasgupta S."/>
            <person name="Kirsebom L.A."/>
        </authorList>
    </citation>
    <scope>NUCLEOTIDE SEQUENCE</scope>
    <source>
        <strain evidence="6">DSM 44838</strain>
    </source>
</reference>
<keyword evidence="2" id="KW-0805">Transcription regulation</keyword>
<dbReference type="InterPro" id="IPR036390">
    <property type="entry name" value="WH_DNA-bd_sf"/>
</dbReference>
<name>A0A9X2YML8_9MYCO</name>
<dbReference type="InterPro" id="IPR036388">
    <property type="entry name" value="WH-like_DNA-bd_sf"/>
</dbReference>
<dbReference type="Gene3D" id="1.10.10.10">
    <property type="entry name" value="Winged helix-like DNA-binding domain superfamily/Winged helix DNA-binding domain"/>
    <property type="match status" value="1"/>
</dbReference>
<dbReference type="GO" id="GO:0003700">
    <property type="term" value="F:DNA-binding transcription factor activity"/>
    <property type="evidence" value="ECO:0007669"/>
    <property type="project" value="InterPro"/>
</dbReference>
<reference evidence="6" key="1">
    <citation type="submission" date="2020-07" db="EMBL/GenBank/DDBJ databases">
        <authorList>
            <person name="Pettersson B.M.F."/>
            <person name="Behra P.R.K."/>
            <person name="Ramesh M."/>
            <person name="Das S."/>
            <person name="Dasgupta S."/>
            <person name="Kirsebom L.A."/>
        </authorList>
    </citation>
    <scope>NUCLEOTIDE SEQUENCE</scope>
    <source>
        <strain evidence="6">DSM 44838</strain>
    </source>
</reference>
<keyword evidence="7" id="KW-1185">Reference proteome</keyword>
<dbReference type="GO" id="GO:0003677">
    <property type="term" value="F:DNA binding"/>
    <property type="evidence" value="ECO:0007669"/>
    <property type="project" value="UniProtKB-KW"/>
</dbReference>
<keyword evidence="4" id="KW-0804">Transcription</keyword>
<dbReference type="PANTHER" id="PTHR30118:SF15">
    <property type="entry name" value="TRANSCRIPTIONAL REGULATORY PROTEIN"/>
    <property type="match status" value="1"/>
</dbReference>
<dbReference type="PANTHER" id="PTHR30118">
    <property type="entry name" value="HTH-TYPE TRANSCRIPTIONAL REGULATOR LEUO-RELATED"/>
    <property type="match status" value="1"/>
</dbReference>
<accession>A0A9X2YML8</accession>
<dbReference type="Gene3D" id="3.40.190.10">
    <property type="entry name" value="Periplasmic binding protein-like II"/>
    <property type="match status" value="2"/>
</dbReference>
<dbReference type="Pfam" id="PF00126">
    <property type="entry name" value="HTH_1"/>
    <property type="match status" value="1"/>
</dbReference>
<dbReference type="PRINTS" id="PR00039">
    <property type="entry name" value="HTHLYSR"/>
</dbReference>
<dbReference type="InterPro" id="IPR000847">
    <property type="entry name" value="LysR_HTH_N"/>
</dbReference>
<evidence type="ECO:0000256" key="1">
    <source>
        <dbReference type="ARBA" id="ARBA00009437"/>
    </source>
</evidence>
<dbReference type="RefSeq" id="WP_263996910.1">
    <property type="nucleotide sequence ID" value="NZ_JACKVK010000008.1"/>
</dbReference>
<comment type="similarity">
    <text evidence="1">Belongs to the LysR transcriptional regulatory family.</text>
</comment>
<dbReference type="Pfam" id="PF03466">
    <property type="entry name" value="LysR_substrate"/>
    <property type="match status" value="1"/>
</dbReference>
<evidence type="ECO:0000256" key="2">
    <source>
        <dbReference type="ARBA" id="ARBA00023015"/>
    </source>
</evidence>
<evidence type="ECO:0000256" key="3">
    <source>
        <dbReference type="ARBA" id="ARBA00023125"/>
    </source>
</evidence>
<gene>
    <name evidence="6" type="ORF">H7K45_16605</name>
</gene>
<dbReference type="InterPro" id="IPR050389">
    <property type="entry name" value="LysR-type_TF"/>
</dbReference>
<dbReference type="InterPro" id="IPR005119">
    <property type="entry name" value="LysR_subst-bd"/>
</dbReference>
<evidence type="ECO:0000313" key="7">
    <source>
        <dbReference type="Proteomes" id="UP001141629"/>
    </source>
</evidence>
<sequence length="309" mass="33947">MHSQNFARVDLNLLSPLVALLEEKQISRAASRVGLSQPAMSRALQRLRRVLDDELLVRTDGEYRLTPRARRLRAQLASVVPQLDAVFSPDGFDPRDAALDLRLAGSDYIVSVLTPLLYRRVRAASAQSTLRFSPWHRRVLEELGSGDLDLVFFGGPEPPGVDVARLFTERFVCVVDRGHPLADEPGLDLDAYLQCHHVVVDIVDGTQPAVDLALGALGLARRADLVVPFHAAGLQAVAGTDLVMTVPALLVDPCVDRAVMRVLNAPTEVETLNYSMAWHPLVQDDARHRWLRDTVTAAAVELVAVTRTP</sequence>
<keyword evidence="3" id="KW-0238">DNA-binding</keyword>
<protein>
    <submittedName>
        <fullName evidence="6">LysR family transcriptional regulator</fullName>
    </submittedName>
</protein>
<dbReference type="InterPro" id="IPR037402">
    <property type="entry name" value="YidZ_PBP2"/>
</dbReference>
<evidence type="ECO:0000256" key="4">
    <source>
        <dbReference type="ARBA" id="ARBA00023163"/>
    </source>
</evidence>
<dbReference type="Proteomes" id="UP001141629">
    <property type="component" value="Unassembled WGS sequence"/>
</dbReference>
<dbReference type="CDD" id="cd08417">
    <property type="entry name" value="PBP2_Nitroaromatics_like"/>
    <property type="match status" value="1"/>
</dbReference>